<evidence type="ECO:0000313" key="1">
    <source>
        <dbReference type="EMBL" id="GAA3661398.1"/>
    </source>
</evidence>
<sequence length="41" mass="4118">MSADPAQATAGTTNRGTSATIAPIILRYLTAVAEELGAEAI</sequence>
<evidence type="ECO:0000313" key="2">
    <source>
        <dbReference type="Proteomes" id="UP001500711"/>
    </source>
</evidence>
<dbReference type="Proteomes" id="UP001500711">
    <property type="component" value="Unassembled WGS sequence"/>
</dbReference>
<dbReference type="RefSeq" id="WP_346132837.1">
    <property type="nucleotide sequence ID" value="NZ_BAABBE010000016.1"/>
</dbReference>
<reference evidence="2" key="1">
    <citation type="journal article" date="2019" name="Int. J. Syst. Evol. Microbiol.">
        <title>The Global Catalogue of Microorganisms (GCM) 10K type strain sequencing project: providing services to taxonomists for standard genome sequencing and annotation.</title>
        <authorList>
            <consortium name="The Broad Institute Genomics Platform"/>
            <consortium name="The Broad Institute Genome Sequencing Center for Infectious Disease"/>
            <person name="Wu L."/>
            <person name="Ma J."/>
        </authorList>
    </citation>
    <scope>NUCLEOTIDE SEQUENCE [LARGE SCALE GENOMIC DNA]</scope>
    <source>
        <strain evidence="2">JCM 17494</strain>
    </source>
</reference>
<protein>
    <submittedName>
        <fullName evidence="1">Uncharacterized protein</fullName>
    </submittedName>
</protein>
<gene>
    <name evidence="1" type="ORF">GCM10022267_54490</name>
</gene>
<proteinExistence type="predicted"/>
<keyword evidence="2" id="KW-1185">Reference proteome</keyword>
<organism evidence="1 2">
    <name type="scientific">Lentzea roselyniae</name>
    <dbReference type="NCBI Taxonomy" id="531940"/>
    <lineage>
        <taxon>Bacteria</taxon>
        <taxon>Bacillati</taxon>
        <taxon>Actinomycetota</taxon>
        <taxon>Actinomycetes</taxon>
        <taxon>Pseudonocardiales</taxon>
        <taxon>Pseudonocardiaceae</taxon>
        <taxon>Lentzea</taxon>
    </lineage>
</organism>
<comment type="caution">
    <text evidence="1">The sequence shown here is derived from an EMBL/GenBank/DDBJ whole genome shotgun (WGS) entry which is preliminary data.</text>
</comment>
<name>A0ABP7BI53_9PSEU</name>
<dbReference type="EMBL" id="BAABBE010000016">
    <property type="protein sequence ID" value="GAA3661398.1"/>
    <property type="molecule type" value="Genomic_DNA"/>
</dbReference>
<accession>A0ABP7BI53</accession>